<gene>
    <name evidence="2" type="ORF">BXT84_03275</name>
</gene>
<sequence length="291" mass="32959">MEKRRFGRTNHQSSVIIFGAASLWSVTQDEADAAIQLALDAGINHFDTAASYGVAEERMQPWMPKIRSSIFLATKTDGLTRDEAWREIEQSLRRMQVEYLDLEQLHEVNSMEKLDQLLRPDGGLQALIEAKEQGLVRFIGITGHGHQAPRVHWEALRRFPFDSVLTPYNFVLYANAQYRHDFDQLVAEVERQDVGFCTIKAVAKGPWPSPEAQHYNTWYEPFDDQAHIQQCINFVLSQPAIAGLPSAGDVHLLPGIIRAAEQYQPMTHAEQQALMATADRYASPFGEFSHP</sequence>
<dbReference type="InterPro" id="IPR023210">
    <property type="entry name" value="NADP_OxRdtase_dom"/>
</dbReference>
<proteinExistence type="predicted"/>
<dbReference type="EMBL" id="CP019454">
    <property type="protein sequence ID" value="AUW93093.1"/>
    <property type="molecule type" value="Genomic_DNA"/>
</dbReference>
<evidence type="ECO:0000313" key="2">
    <source>
        <dbReference type="EMBL" id="AUW93093.1"/>
    </source>
</evidence>
<evidence type="ECO:0000259" key="1">
    <source>
        <dbReference type="Pfam" id="PF00248"/>
    </source>
</evidence>
<protein>
    <submittedName>
        <fullName evidence="2">Aldo/keto reductase</fullName>
    </submittedName>
</protein>
<dbReference type="InterPro" id="IPR020471">
    <property type="entry name" value="AKR"/>
</dbReference>
<keyword evidence="3" id="KW-1185">Reference proteome</keyword>
<feature type="domain" description="NADP-dependent oxidoreductase" evidence="1">
    <location>
        <begin position="16"/>
        <end position="205"/>
    </location>
</feature>
<dbReference type="PRINTS" id="PR00069">
    <property type="entry name" value="ALDKETRDTASE"/>
</dbReference>
<name>A0ABM6RNZ5_9FIRM</name>
<dbReference type="Proteomes" id="UP000325292">
    <property type="component" value="Chromosome"/>
</dbReference>
<dbReference type="InterPro" id="IPR036812">
    <property type="entry name" value="NAD(P)_OxRdtase_dom_sf"/>
</dbReference>
<dbReference type="SUPFAM" id="SSF51430">
    <property type="entry name" value="NAD(P)-linked oxidoreductase"/>
    <property type="match status" value="1"/>
</dbReference>
<reference evidence="2 3" key="1">
    <citation type="journal article" date="2019" name="Sci. Rep.">
        <title>Sulfobacillus thermotolerans: new insights into resistance and metabolic capacities of acidophilic chemolithotrophs.</title>
        <authorList>
            <person name="Panyushkina A.E."/>
            <person name="Babenko V.V."/>
            <person name="Nikitina A.S."/>
            <person name="Selezneva O.V."/>
            <person name="Tsaplina I.A."/>
            <person name="Letarova M.A."/>
            <person name="Kostryukova E.S."/>
            <person name="Letarov A.V."/>
        </authorList>
    </citation>
    <scope>NUCLEOTIDE SEQUENCE [LARGE SCALE GENOMIC DNA]</scope>
    <source>
        <strain evidence="2 3">Kr1</strain>
    </source>
</reference>
<dbReference type="InterPro" id="IPR053135">
    <property type="entry name" value="AKR2_Oxidoreductase"/>
</dbReference>
<dbReference type="PANTHER" id="PTHR43312:SF1">
    <property type="entry name" value="NADP-DEPENDENT OXIDOREDUCTASE DOMAIN-CONTAINING PROTEIN"/>
    <property type="match status" value="1"/>
</dbReference>
<dbReference type="CDD" id="cd19100">
    <property type="entry name" value="AKR_unchar"/>
    <property type="match status" value="1"/>
</dbReference>
<dbReference type="PANTHER" id="PTHR43312">
    <property type="entry name" value="D-THREO-ALDOSE 1-DEHYDROGENASE"/>
    <property type="match status" value="1"/>
</dbReference>
<dbReference type="Gene3D" id="3.20.20.100">
    <property type="entry name" value="NADP-dependent oxidoreductase domain"/>
    <property type="match status" value="1"/>
</dbReference>
<organism evidence="2 3">
    <name type="scientific">Sulfobacillus thermotolerans</name>
    <dbReference type="NCBI Taxonomy" id="338644"/>
    <lineage>
        <taxon>Bacteria</taxon>
        <taxon>Bacillati</taxon>
        <taxon>Bacillota</taxon>
        <taxon>Clostridia</taxon>
        <taxon>Eubacteriales</taxon>
        <taxon>Clostridiales Family XVII. Incertae Sedis</taxon>
        <taxon>Sulfobacillus</taxon>
    </lineage>
</organism>
<evidence type="ECO:0000313" key="3">
    <source>
        <dbReference type="Proteomes" id="UP000325292"/>
    </source>
</evidence>
<dbReference type="Pfam" id="PF00248">
    <property type="entry name" value="Aldo_ket_red"/>
    <property type="match status" value="1"/>
</dbReference>
<accession>A0ABM6RNZ5</accession>